<organism evidence="2 3">
    <name type="scientific">Rhizobium tropici</name>
    <dbReference type="NCBI Taxonomy" id="398"/>
    <lineage>
        <taxon>Bacteria</taxon>
        <taxon>Pseudomonadati</taxon>
        <taxon>Pseudomonadota</taxon>
        <taxon>Alphaproteobacteria</taxon>
        <taxon>Hyphomicrobiales</taxon>
        <taxon>Rhizobiaceae</taxon>
        <taxon>Rhizobium/Agrobacterium group</taxon>
        <taxon>Rhizobium</taxon>
    </lineage>
</organism>
<dbReference type="EMBL" id="JACHBF010000004">
    <property type="protein sequence ID" value="MBB6491592.1"/>
    <property type="molecule type" value="Genomic_DNA"/>
</dbReference>
<evidence type="ECO:0000256" key="1">
    <source>
        <dbReference type="SAM" id="MobiDB-lite"/>
    </source>
</evidence>
<proteinExistence type="predicted"/>
<evidence type="ECO:0008006" key="4">
    <source>
        <dbReference type="Google" id="ProtNLM"/>
    </source>
</evidence>
<feature type="region of interest" description="Disordered" evidence="1">
    <location>
        <begin position="1"/>
        <end position="38"/>
    </location>
</feature>
<name>A0ABR6QXC3_RHITR</name>
<reference evidence="2 3" key="1">
    <citation type="submission" date="2020-08" db="EMBL/GenBank/DDBJ databases">
        <title>Genomic Encyclopedia of Type Strains, Phase IV (KMG-V): Genome sequencing to study the core and pangenomes of soil and plant-associated prokaryotes.</title>
        <authorList>
            <person name="Whitman W."/>
        </authorList>
    </citation>
    <scope>NUCLEOTIDE SEQUENCE [LARGE SCALE GENOMIC DNA]</scope>
    <source>
        <strain evidence="2 3">SEMIA 4059</strain>
    </source>
</reference>
<sequence length="67" mass="7334">MPRVTNLPLWGRCPERDRGGYQPHGTQTAASPAQAPIKTEKGRRTASLFIHAIKAALDYALSFGVRT</sequence>
<keyword evidence="3" id="KW-1185">Reference proteome</keyword>
<comment type="caution">
    <text evidence="2">The sequence shown here is derived from an EMBL/GenBank/DDBJ whole genome shotgun (WGS) entry which is preliminary data.</text>
</comment>
<gene>
    <name evidence="2" type="ORF">GGD45_001989</name>
</gene>
<evidence type="ECO:0000313" key="3">
    <source>
        <dbReference type="Proteomes" id="UP000526625"/>
    </source>
</evidence>
<accession>A0ABR6QXC3</accession>
<evidence type="ECO:0000313" key="2">
    <source>
        <dbReference type="EMBL" id="MBB6491592.1"/>
    </source>
</evidence>
<protein>
    <recommendedName>
        <fullName evidence="4">Transposase</fullName>
    </recommendedName>
</protein>
<dbReference type="Proteomes" id="UP000526625">
    <property type="component" value="Unassembled WGS sequence"/>
</dbReference>